<accession>A0A5M6IM31</accession>
<feature type="domain" description="HTH lysR-type" evidence="5">
    <location>
        <begin position="1"/>
        <end position="59"/>
    </location>
</feature>
<reference evidence="6 7" key="1">
    <citation type="submission" date="2019-09" db="EMBL/GenBank/DDBJ databases">
        <title>Genome sequence of Rhodovastum atsumiense, a diverse member of the Acetobacteraceae family of non-sulfur purple photosynthetic bacteria.</title>
        <authorList>
            <person name="Meyer T."/>
            <person name="Kyndt J."/>
        </authorList>
    </citation>
    <scope>NUCLEOTIDE SEQUENCE [LARGE SCALE GENOMIC DNA]</scope>
    <source>
        <strain evidence="6 7">DSM 21279</strain>
    </source>
</reference>
<sequence length="304" mass="33239">MDLLIAMRTFVRVAETGSFSAVAREIGATQPAVSRQIAALEEHLAARLLQRSTRSLTLTEDGRDLLAHARFVLEAVEQAEAAIGRRRASPAGLVRLGSPTVFGRMYVAPRIGLLLARYPELSVELVMADDVVDMVQEGLDLTLRVGSVADPTLVARRVGVTTSQAVAAPAYLDRHGEPRHPSDLAGHDCIIFTRGPTPETWNFTGAEETVPVAVHGRLRVNSIEAALEAALAGVGVALVPTWMLREELREGRLRPLLQAWRPPHRPISLVYPSRRFLAPRTRTVIDFIVDEFRLDPVISAYGVA</sequence>
<dbReference type="InterPro" id="IPR005119">
    <property type="entry name" value="LysR_subst-bd"/>
</dbReference>
<proteinExistence type="inferred from homology"/>
<organism evidence="6 7">
    <name type="scientific">Rhodovastum atsumiense</name>
    <dbReference type="NCBI Taxonomy" id="504468"/>
    <lineage>
        <taxon>Bacteria</taxon>
        <taxon>Pseudomonadati</taxon>
        <taxon>Pseudomonadota</taxon>
        <taxon>Alphaproteobacteria</taxon>
        <taxon>Acetobacterales</taxon>
        <taxon>Acetobacteraceae</taxon>
        <taxon>Rhodovastum</taxon>
    </lineage>
</organism>
<dbReference type="SUPFAM" id="SSF53850">
    <property type="entry name" value="Periplasmic binding protein-like II"/>
    <property type="match status" value="1"/>
</dbReference>
<keyword evidence="2" id="KW-0805">Transcription regulation</keyword>
<name>A0A5M6IM31_9PROT</name>
<dbReference type="PANTHER" id="PTHR30537">
    <property type="entry name" value="HTH-TYPE TRANSCRIPTIONAL REGULATOR"/>
    <property type="match status" value="1"/>
</dbReference>
<evidence type="ECO:0000256" key="2">
    <source>
        <dbReference type="ARBA" id="ARBA00023015"/>
    </source>
</evidence>
<dbReference type="AlphaFoldDB" id="A0A5M6IM31"/>
<dbReference type="PANTHER" id="PTHR30537:SF80">
    <property type="entry name" value="TRANSCRIPTIONAL REGULATOR"/>
    <property type="match status" value="1"/>
</dbReference>
<dbReference type="GO" id="GO:0003677">
    <property type="term" value="F:DNA binding"/>
    <property type="evidence" value="ECO:0007669"/>
    <property type="project" value="UniProtKB-KW"/>
</dbReference>
<evidence type="ECO:0000259" key="5">
    <source>
        <dbReference type="PROSITE" id="PS50931"/>
    </source>
</evidence>
<dbReference type="FunFam" id="1.10.10.10:FF:000001">
    <property type="entry name" value="LysR family transcriptional regulator"/>
    <property type="match status" value="1"/>
</dbReference>
<dbReference type="InterPro" id="IPR036388">
    <property type="entry name" value="WH-like_DNA-bd_sf"/>
</dbReference>
<dbReference type="Pfam" id="PF00126">
    <property type="entry name" value="HTH_1"/>
    <property type="match status" value="1"/>
</dbReference>
<comment type="caution">
    <text evidence="6">The sequence shown here is derived from an EMBL/GenBank/DDBJ whole genome shotgun (WGS) entry which is preliminary data.</text>
</comment>
<dbReference type="InterPro" id="IPR058163">
    <property type="entry name" value="LysR-type_TF_proteobact-type"/>
</dbReference>
<keyword evidence="7" id="KW-1185">Reference proteome</keyword>
<dbReference type="GO" id="GO:0003700">
    <property type="term" value="F:DNA-binding transcription factor activity"/>
    <property type="evidence" value="ECO:0007669"/>
    <property type="project" value="InterPro"/>
</dbReference>
<dbReference type="RefSeq" id="WP_150043954.1">
    <property type="nucleotide sequence ID" value="NZ_OW485601.1"/>
</dbReference>
<protein>
    <submittedName>
        <fullName evidence="6">LysR family transcriptional regulator</fullName>
    </submittedName>
</protein>
<dbReference type="Pfam" id="PF03466">
    <property type="entry name" value="LysR_substrate"/>
    <property type="match status" value="1"/>
</dbReference>
<dbReference type="CDD" id="cd08422">
    <property type="entry name" value="PBP2_CrgA_like"/>
    <property type="match status" value="1"/>
</dbReference>
<dbReference type="EMBL" id="VWPK01000054">
    <property type="protein sequence ID" value="KAA5609300.1"/>
    <property type="molecule type" value="Genomic_DNA"/>
</dbReference>
<dbReference type="FunFam" id="3.40.190.290:FF:000001">
    <property type="entry name" value="Transcriptional regulator, LysR family"/>
    <property type="match status" value="1"/>
</dbReference>
<dbReference type="InterPro" id="IPR036390">
    <property type="entry name" value="WH_DNA-bd_sf"/>
</dbReference>
<comment type="similarity">
    <text evidence="1">Belongs to the LysR transcriptional regulatory family.</text>
</comment>
<evidence type="ECO:0000256" key="4">
    <source>
        <dbReference type="ARBA" id="ARBA00023163"/>
    </source>
</evidence>
<dbReference type="Gene3D" id="1.10.10.10">
    <property type="entry name" value="Winged helix-like DNA-binding domain superfamily/Winged helix DNA-binding domain"/>
    <property type="match status" value="1"/>
</dbReference>
<evidence type="ECO:0000256" key="1">
    <source>
        <dbReference type="ARBA" id="ARBA00009437"/>
    </source>
</evidence>
<dbReference type="Proteomes" id="UP000325255">
    <property type="component" value="Unassembled WGS sequence"/>
</dbReference>
<dbReference type="InterPro" id="IPR000847">
    <property type="entry name" value="LysR_HTH_N"/>
</dbReference>
<dbReference type="Gene3D" id="3.40.190.290">
    <property type="match status" value="1"/>
</dbReference>
<keyword evidence="4" id="KW-0804">Transcription</keyword>
<keyword evidence="3" id="KW-0238">DNA-binding</keyword>
<evidence type="ECO:0000313" key="6">
    <source>
        <dbReference type="EMBL" id="KAA5609300.1"/>
    </source>
</evidence>
<dbReference type="SUPFAM" id="SSF46785">
    <property type="entry name" value="Winged helix' DNA-binding domain"/>
    <property type="match status" value="1"/>
</dbReference>
<dbReference type="PROSITE" id="PS50931">
    <property type="entry name" value="HTH_LYSR"/>
    <property type="match status" value="1"/>
</dbReference>
<gene>
    <name evidence="6" type="ORF">F1189_24925</name>
</gene>
<evidence type="ECO:0000313" key="7">
    <source>
        <dbReference type="Proteomes" id="UP000325255"/>
    </source>
</evidence>
<dbReference type="PRINTS" id="PR00039">
    <property type="entry name" value="HTHLYSR"/>
</dbReference>
<evidence type="ECO:0000256" key="3">
    <source>
        <dbReference type="ARBA" id="ARBA00023125"/>
    </source>
</evidence>
<dbReference type="OrthoDB" id="9812435at2"/>